<comment type="caution">
    <text evidence="5">The sequence shown here is derived from an EMBL/GenBank/DDBJ whole genome shotgun (WGS) entry which is preliminary data.</text>
</comment>
<keyword evidence="1" id="KW-0597">Phosphoprotein</keyword>
<dbReference type="EMBL" id="MDYQ01000099">
    <property type="protein sequence ID" value="PRP82639.1"/>
    <property type="molecule type" value="Genomic_DNA"/>
</dbReference>
<evidence type="ECO:0000256" key="1">
    <source>
        <dbReference type="ARBA" id="ARBA00022553"/>
    </source>
</evidence>
<evidence type="ECO:0000256" key="2">
    <source>
        <dbReference type="ARBA" id="ARBA00046328"/>
    </source>
</evidence>
<dbReference type="Gene3D" id="1.10.720.30">
    <property type="entry name" value="SAP domain"/>
    <property type="match status" value="1"/>
</dbReference>
<gene>
    <name evidence="5" type="ORF">PROFUN_09750</name>
</gene>
<feature type="compositionally biased region" description="Basic and acidic residues" evidence="3">
    <location>
        <begin position="155"/>
        <end position="178"/>
    </location>
</feature>
<dbReference type="AlphaFoldDB" id="A0A2P6NFA8"/>
<evidence type="ECO:0000259" key="4">
    <source>
        <dbReference type="PROSITE" id="PS50800"/>
    </source>
</evidence>
<evidence type="ECO:0000256" key="3">
    <source>
        <dbReference type="SAM" id="MobiDB-lite"/>
    </source>
</evidence>
<dbReference type="InParanoid" id="A0A2P6NFA8"/>
<dbReference type="InterPro" id="IPR003034">
    <property type="entry name" value="SAP_dom"/>
</dbReference>
<sequence>MASKIDPTKLEELKVVDLKKLCKERNLPTNGVKAVLIEQLKKAVATEEADNEKDNADLEDEVLNMISKDEAAGGDEESAEVEDDSALLEGTEETEEKAETETPAPAAPTTISTSTAEPTFDERKAARRAKFGTTETEAEKQKAAVRAQKFGLPLKSKDEVKRTNKSEMADQRQKRAERFGIPTPQGEKQKVNKRKERFGGEASAAGGAPLSAEEEERKKKRAERFAATN</sequence>
<dbReference type="GO" id="GO:0005634">
    <property type="term" value="C:nucleus"/>
    <property type="evidence" value="ECO:0007669"/>
    <property type="project" value="TreeGrafter"/>
</dbReference>
<feature type="domain" description="SAP" evidence="4">
    <location>
        <begin position="10"/>
        <end position="44"/>
    </location>
</feature>
<dbReference type="STRING" id="1890364.A0A2P6NFA8"/>
<dbReference type="SMART" id="SM00513">
    <property type="entry name" value="SAP"/>
    <property type="match status" value="1"/>
</dbReference>
<evidence type="ECO:0000313" key="6">
    <source>
        <dbReference type="Proteomes" id="UP000241769"/>
    </source>
</evidence>
<dbReference type="SUPFAM" id="SSF68906">
    <property type="entry name" value="SAP domain"/>
    <property type="match status" value="1"/>
</dbReference>
<protein>
    <recommendedName>
        <fullName evidence="4">SAP domain-containing protein</fullName>
    </recommendedName>
</protein>
<accession>A0A2P6NFA8</accession>
<proteinExistence type="inferred from homology"/>
<dbReference type="PANTHER" id="PTHR46551:SF1">
    <property type="entry name" value="SAP DOMAIN-CONTAINING RIBONUCLEOPROTEIN"/>
    <property type="match status" value="1"/>
</dbReference>
<reference evidence="5 6" key="1">
    <citation type="journal article" date="2018" name="Genome Biol. Evol.">
        <title>Multiple Roots of Fruiting Body Formation in Amoebozoa.</title>
        <authorList>
            <person name="Hillmann F."/>
            <person name="Forbes G."/>
            <person name="Novohradska S."/>
            <person name="Ferling I."/>
            <person name="Riege K."/>
            <person name="Groth M."/>
            <person name="Westermann M."/>
            <person name="Marz M."/>
            <person name="Spaller T."/>
            <person name="Winckler T."/>
            <person name="Schaap P."/>
            <person name="Glockner G."/>
        </authorList>
    </citation>
    <scope>NUCLEOTIDE SEQUENCE [LARGE SCALE GENOMIC DNA]</scope>
    <source>
        <strain evidence="5 6">Jena</strain>
    </source>
</reference>
<feature type="region of interest" description="Disordered" evidence="3">
    <location>
        <begin position="65"/>
        <end position="229"/>
    </location>
</feature>
<dbReference type="Pfam" id="PF02037">
    <property type="entry name" value="SAP"/>
    <property type="match status" value="1"/>
</dbReference>
<dbReference type="InterPro" id="IPR052240">
    <property type="entry name" value="SAP_domain_ribonucleoprotein"/>
</dbReference>
<comment type="similarity">
    <text evidence="2">Belongs to the SAP domain-containing ribonucleoprotein family.</text>
</comment>
<dbReference type="PROSITE" id="PS50800">
    <property type="entry name" value="SAP"/>
    <property type="match status" value="1"/>
</dbReference>
<organism evidence="5 6">
    <name type="scientific">Planoprotostelium fungivorum</name>
    <dbReference type="NCBI Taxonomy" id="1890364"/>
    <lineage>
        <taxon>Eukaryota</taxon>
        <taxon>Amoebozoa</taxon>
        <taxon>Evosea</taxon>
        <taxon>Variosea</taxon>
        <taxon>Cavosteliida</taxon>
        <taxon>Cavosteliaceae</taxon>
        <taxon>Planoprotostelium</taxon>
    </lineage>
</organism>
<name>A0A2P6NFA8_9EUKA</name>
<keyword evidence="6" id="KW-1185">Reference proteome</keyword>
<evidence type="ECO:0000313" key="5">
    <source>
        <dbReference type="EMBL" id="PRP82639.1"/>
    </source>
</evidence>
<feature type="compositionally biased region" description="Low complexity" evidence="3">
    <location>
        <begin position="101"/>
        <end position="118"/>
    </location>
</feature>
<dbReference type="GO" id="GO:0016973">
    <property type="term" value="P:poly(A)+ mRNA export from nucleus"/>
    <property type="evidence" value="ECO:0007669"/>
    <property type="project" value="TreeGrafter"/>
</dbReference>
<dbReference type="InterPro" id="IPR036361">
    <property type="entry name" value="SAP_dom_sf"/>
</dbReference>
<dbReference type="Proteomes" id="UP000241769">
    <property type="component" value="Unassembled WGS sequence"/>
</dbReference>
<feature type="compositionally biased region" description="Acidic residues" evidence="3">
    <location>
        <begin position="72"/>
        <end position="98"/>
    </location>
</feature>
<dbReference type="PANTHER" id="PTHR46551">
    <property type="entry name" value="SAP DOMAIN-CONTAINING RIBONUCLEOPROTEIN"/>
    <property type="match status" value="1"/>
</dbReference>